<protein>
    <recommendedName>
        <fullName evidence="3">biotin--[biotin carboxyl-carrier protein] ligase</fullName>
        <ecNumber evidence="3">6.3.4.15</ecNumber>
    </recommendedName>
</protein>
<dbReference type="InterPro" id="IPR003142">
    <property type="entry name" value="BPL_C"/>
</dbReference>
<dbReference type="AlphaFoldDB" id="A0A7W3T4F5"/>
<dbReference type="PANTHER" id="PTHR12835:SF5">
    <property type="entry name" value="BIOTIN--PROTEIN LIGASE"/>
    <property type="match status" value="1"/>
</dbReference>
<keyword evidence="2" id="KW-0092">Biotin</keyword>
<dbReference type="EC" id="6.3.4.15" evidence="3"/>
<dbReference type="EMBL" id="VKHS01000284">
    <property type="protein sequence ID" value="MBB0230456.1"/>
    <property type="molecule type" value="Genomic_DNA"/>
</dbReference>
<dbReference type="Pfam" id="PF03099">
    <property type="entry name" value="BPL_LplA_LipB"/>
    <property type="match status" value="1"/>
</dbReference>
<gene>
    <name evidence="5" type="ORF">FOE67_13270</name>
</gene>
<dbReference type="PROSITE" id="PS51733">
    <property type="entry name" value="BPL_LPL_CATALYTIC"/>
    <property type="match status" value="1"/>
</dbReference>
<dbReference type="InterPro" id="IPR004408">
    <property type="entry name" value="Biotin_CoA_COase_ligase"/>
</dbReference>
<evidence type="ECO:0000313" key="6">
    <source>
        <dbReference type="Proteomes" id="UP000530234"/>
    </source>
</evidence>
<dbReference type="RefSeq" id="WP_182663924.1">
    <property type="nucleotide sequence ID" value="NZ_VKHS01000284.1"/>
</dbReference>
<name>A0A7W3T4F5_9ACTN</name>
<dbReference type="Proteomes" id="UP000530234">
    <property type="component" value="Unassembled WGS sequence"/>
</dbReference>
<evidence type="ECO:0000259" key="4">
    <source>
        <dbReference type="PROSITE" id="PS51733"/>
    </source>
</evidence>
<reference evidence="6" key="1">
    <citation type="submission" date="2019-10" db="EMBL/GenBank/DDBJ databases">
        <title>Streptomyces sp. nov., a novel actinobacterium isolated from alkaline environment.</title>
        <authorList>
            <person name="Golinska P."/>
        </authorList>
    </citation>
    <scope>NUCLEOTIDE SEQUENCE [LARGE SCALE GENOMIC DNA]</scope>
    <source>
        <strain evidence="6">DSM 42108</strain>
    </source>
</reference>
<keyword evidence="1 5" id="KW-0436">Ligase</keyword>
<keyword evidence="6" id="KW-1185">Reference proteome</keyword>
<evidence type="ECO:0000256" key="1">
    <source>
        <dbReference type="ARBA" id="ARBA00022598"/>
    </source>
</evidence>
<feature type="domain" description="BPL/LPL catalytic" evidence="4">
    <location>
        <begin position="20"/>
        <end position="214"/>
    </location>
</feature>
<dbReference type="GO" id="GO:0004077">
    <property type="term" value="F:biotin--[biotin carboxyl-carrier protein] ligase activity"/>
    <property type="evidence" value="ECO:0007669"/>
    <property type="project" value="UniProtKB-EC"/>
</dbReference>
<organism evidence="5 6">
    <name type="scientific">Streptomyces calidiresistens</name>
    <dbReference type="NCBI Taxonomy" id="1485586"/>
    <lineage>
        <taxon>Bacteria</taxon>
        <taxon>Bacillati</taxon>
        <taxon>Actinomycetota</taxon>
        <taxon>Actinomycetes</taxon>
        <taxon>Kitasatosporales</taxon>
        <taxon>Streptomycetaceae</taxon>
        <taxon>Streptomyces</taxon>
    </lineage>
</organism>
<proteinExistence type="predicted"/>
<evidence type="ECO:0000313" key="5">
    <source>
        <dbReference type="EMBL" id="MBB0230456.1"/>
    </source>
</evidence>
<dbReference type="NCBIfam" id="TIGR00121">
    <property type="entry name" value="birA_ligase"/>
    <property type="match status" value="1"/>
</dbReference>
<dbReference type="Pfam" id="PF02237">
    <property type="entry name" value="BPL_C"/>
    <property type="match status" value="1"/>
</dbReference>
<dbReference type="InterPro" id="IPR004143">
    <property type="entry name" value="BPL_LPL_catalytic"/>
</dbReference>
<sequence length="293" mass="30123">MTPSAAGRWTDLDRPPLDAGALRRALTAPTGPWAALEVLESTGSTNADLAERARAGTAVPGTVLIAEEQTGGRGRLGRSWNAPARSGLFLSVLLSPRVPGERWGWLPLLAGVAAAEALARAAGTDTALKWPNDLLITVDGQERKAGGILAERVPTPSGESLAVLGIGINVSLRADELPVPGAGSLVLAGAPGTDRDPLLRAVLRSLADRLRRWEEAGGDPVTSGISGAYTAGCATLDREVRAELPGGDEVIGRAVALDGDGRLVIRTGDGIRRAVSAADVVHLRARPTGPGHG</sequence>
<dbReference type="PANTHER" id="PTHR12835">
    <property type="entry name" value="BIOTIN PROTEIN LIGASE"/>
    <property type="match status" value="1"/>
</dbReference>
<dbReference type="InterPro" id="IPR045864">
    <property type="entry name" value="aa-tRNA-synth_II/BPL/LPL"/>
</dbReference>
<dbReference type="CDD" id="cd16442">
    <property type="entry name" value="BPL"/>
    <property type="match status" value="1"/>
</dbReference>
<dbReference type="Gene3D" id="2.30.30.100">
    <property type="match status" value="1"/>
</dbReference>
<dbReference type="SUPFAM" id="SSF55681">
    <property type="entry name" value="Class II aaRS and biotin synthetases"/>
    <property type="match status" value="1"/>
</dbReference>
<dbReference type="Gene3D" id="3.30.930.10">
    <property type="entry name" value="Bira Bifunctional Protein, Domain 2"/>
    <property type="match status" value="1"/>
</dbReference>
<evidence type="ECO:0000256" key="3">
    <source>
        <dbReference type="ARBA" id="ARBA00024227"/>
    </source>
</evidence>
<accession>A0A7W3T4F5</accession>
<comment type="caution">
    <text evidence="5">The sequence shown here is derived from an EMBL/GenBank/DDBJ whole genome shotgun (WGS) entry which is preliminary data.</text>
</comment>
<dbReference type="GO" id="GO:0005737">
    <property type="term" value="C:cytoplasm"/>
    <property type="evidence" value="ECO:0007669"/>
    <property type="project" value="TreeGrafter"/>
</dbReference>
<evidence type="ECO:0000256" key="2">
    <source>
        <dbReference type="ARBA" id="ARBA00023267"/>
    </source>
</evidence>